<dbReference type="EMBL" id="CP032698">
    <property type="protein sequence ID" value="AYG85171.1"/>
    <property type="molecule type" value="Genomic_DNA"/>
</dbReference>
<reference evidence="1 2" key="1">
    <citation type="submission" date="2018-10" db="EMBL/GenBank/DDBJ databases">
        <title>Relationship between Morphology and Antimicrobial Activity in Streptomyces.</title>
        <authorList>
            <person name="Kang H.J."/>
            <person name="Kim S.B."/>
        </authorList>
    </citation>
    <scope>NUCLEOTIDE SEQUENCE [LARGE SCALE GENOMIC DNA]</scope>
    <source>
        <strain evidence="1 2">BH38</strain>
    </source>
</reference>
<dbReference type="OrthoDB" id="4249989at2"/>
<dbReference type="KEGG" id="shun:DWB77_07388"/>
<evidence type="ECO:0000313" key="1">
    <source>
        <dbReference type="EMBL" id="AYG85171.1"/>
    </source>
</evidence>
<protein>
    <recommendedName>
        <fullName evidence="3">SH3b domain-containing protein</fullName>
    </recommendedName>
</protein>
<evidence type="ECO:0000313" key="2">
    <source>
        <dbReference type="Proteomes" id="UP000271554"/>
    </source>
</evidence>
<keyword evidence="2" id="KW-1185">Reference proteome</keyword>
<proteinExistence type="predicted"/>
<organism evidence="1 2">
    <name type="scientific">Streptomyces hundungensis</name>
    <dbReference type="NCBI Taxonomy" id="1077946"/>
    <lineage>
        <taxon>Bacteria</taxon>
        <taxon>Bacillati</taxon>
        <taxon>Actinomycetota</taxon>
        <taxon>Actinomycetes</taxon>
        <taxon>Kitasatosporales</taxon>
        <taxon>Streptomycetaceae</taxon>
        <taxon>Streptomyces</taxon>
    </lineage>
</organism>
<dbReference type="RefSeq" id="WP_120726993.1">
    <property type="nucleotide sequence ID" value="NZ_CP032698.1"/>
</dbReference>
<name>A0A387HQ44_9ACTN</name>
<accession>A0A387HQ44</accession>
<sequence>MAPPAVASGEEPCRIDTDAAVIRQAPSKTAAKAGIGYRDQKCRFHGYSRDVVWAHITMKESGVDGWVDHHLLSTAKEDLAPSSP</sequence>
<gene>
    <name evidence="1" type="ORF">DWB77_07388</name>
</gene>
<evidence type="ECO:0008006" key="3">
    <source>
        <dbReference type="Google" id="ProtNLM"/>
    </source>
</evidence>
<dbReference type="Proteomes" id="UP000271554">
    <property type="component" value="Chromosome"/>
</dbReference>
<dbReference type="AlphaFoldDB" id="A0A387HQ44"/>